<dbReference type="CDD" id="cd16148">
    <property type="entry name" value="sulfatase_like"/>
    <property type="match status" value="1"/>
</dbReference>
<dbReference type="SUPFAM" id="SSF53649">
    <property type="entry name" value="Alkaline phosphatase-like"/>
    <property type="match status" value="1"/>
</dbReference>
<name>A0A1U9K9R3_9BACL</name>
<gene>
    <name evidence="2" type="ORF">B0W44_14450</name>
</gene>
<sequence length="446" mass="51659">MNIVFLALDTLRADHLGCYGYHKNTTPHIDQLAKRGVLFRSMIAENNVTQSSFVTMLTGRNPVAHGVVNMKPQKISPKLTTMSQILKRNGYRTAAVDNNHRCTGTVNNWFKRGYDDYLDPGEKRKIHFLATAEDVNRLAFQWLKQHRQEKFFLFLHYWDPHFPYIPPQPWNRRYTHNIKAQVSGRDLKTVMREPLYSWFQKWSKGVNNPEYVRGLYDGEISYLDYHIGQLLEQLKELNLLDNTLIVLVGDHGESLGEHHIYFDHHGLYDATVHVPFIMVAPGVLPENKRVDGLCQHADILPTVLHVAGIQYAPPRQLDGKSLVPLIRGKLAHIRPFVTSCEANWQLKRSIRTPKWKLIKSLEQDVYGNPKFELYHLERDADEQHNVAAKRQQVVSRLNRLLEQSVKQLRSKYKAVDPLSKGQKTKLHPLTVAEEEKVKKRLSDLGY</sequence>
<dbReference type="Gene3D" id="3.30.1120.10">
    <property type="match status" value="1"/>
</dbReference>
<reference evidence="2 3" key="1">
    <citation type="journal article" date="2015" name="Int. J. Syst. Evol. Microbiol.">
        <title>Novibacillus thermophilus gen. nov., sp. nov., a Gram-staining-negative and moderately thermophilic member of the family Thermoactinomycetaceae.</title>
        <authorList>
            <person name="Yang G."/>
            <person name="Chen J."/>
            <person name="Zhou S."/>
        </authorList>
    </citation>
    <scope>NUCLEOTIDE SEQUENCE [LARGE SCALE GENOMIC DNA]</scope>
    <source>
        <strain evidence="2 3">SG-1</strain>
    </source>
</reference>
<dbReference type="PANTHER" id="PTHR43751:SF3">
    <property type="entry name" value="SULFATASE N-TERMINAL DOMAIN-CONTAINING PROTEIN"/>
    <property type="match status" value="1"/>
</dbReference>
<dbReference type="RefSeq" id="WP_169835602.1">
    <property type="nucleotide sequence ID" value="NZ_CP019699.1"/>
</dbReference>
<dbReference type="EMBL" id="CP019699">
    <property type="protein sequence ID" value="AQS56768.1"/>
    <property type="molecule type" value="Genomic_DNA"/>
</dbReference>
<dbReference type="KEGG" id="ntr:B0W44_14450"/>
<feature type="domain" description="Sulfatase N-terminal" evidence="1">
    <location>
        <begin position="2"/>
        <end position="309"/>
    </location>
</feature>
<keyword evidence="3" id="KW-1185">Reference proteome</keyword>
<dbReference type="PANTHER" id="PTHR43751">
    <property type="entry name" value="SULFATASE"/>
    <property type="match status" value="1"/>
</dbReference>
<dbReference type="Proteomes" id="UP000188603">
    <property type="component" value="Chromosome"/>
</dbReference>
<dbReference type="Pfam" id="PF00884">
    <property type="entry name" value="Sulfatase"/>
    <property type="match status" value="1"/>
</dbReference>
<dbReference type="InterPro" id="IPR000917">
    <property type="entry name" value="Sulfatase_N"/>
</dbReference>
<dbReference type="InterPro" id="IPR017850">
    <property type="entry name" value="Alkaline_phosphatase_core_sf"/>
</dbReference>
<protein>
    <recommendedName>
        <fullName evidence="1">Sulfatase N-terminal domain-containing protein</fullName>
    </recommendedName>
</protein>
<dbReference type="Gene3D" id="3.40.720.10">
    <property type="entry name" value="Alkaline Phosphatase, subunit A"/>
    <property type="match status" value="1"/>
</dbReference>
<dbReference type="STRING" id="1471761.B0W44_14450"/>
<accession>A0A1U9K9R3</accession>
<dbReference type="AlphaFoldDB" id="A0A1U9K9R3"/>
<evidence type="ECO:0000259" key="1">
    <source>
        <dbReference type="Pfam" id="PF00884"/>
    </source>
</evidence>
<proteinExistence type="predicted"/>
<organism evidence="2 3">
    <name type="scientific">Novibacillus thermophilus</name>
    <dbReference type="NCBI Taxonomy" id="1471761"/>
    <lineage>
        <taxon>Bacteria</taxon>
        <taxon>Bacillati</taxon>
        <taxon>Bacillota</taxon>
        <taxon>Bacilli</taxon>
        <taxon>Bacillales</taxon>
        <taxon>Thermoactinomycetaceae</taxon>
        <taxon>Novibacillus</taxon>
    </lineage>
</organism>
<evidence type="ECO:0000313" key="2">
    <source>
        <dbReference type="EMBL" id="AQS56768.1"/>
    </source>
</evidence>
<evidence type="ECO:0000313" key="3">
    <source>
        <dbReference type="Proteomes" id="UP000188603"/>
    </source>
</evidence>
<dbReference type="InterPro" id="IPR052701">
    <property type="entry name" value="GAG_Ulvan_Degrading_Sulfatases"/>
</dbReference>